<comment type="caution">
    <text evidence="4">The sequence shown here is derived from an EMBL/GenBank/DDBJ whole genome shotgun (WGS) entry which is preliminary data.</text>
</comment>
<accession>A0A7Y0EKZ0</accession>
<reference evidence="4 5" key="1">
    <citation type="submission" date="2020-04" db="EMBL/GenBank/DDBJ databases">
        <authorList>
            <person name="Doyle D.A."/>
        </authorList>
    </citation>
    <scope>NUCLEOTIDE SEQUENCE [LARGE SCALE GENOMIC DNA]</scope>
    <source>
        <strain evidence="4 5">P21</strain>
    </source>
</reference>
<proteinExistence type="predicted"/>
<feature type="domain" description="Glycosyltransferase subfamily 4-like N-terminal" evidence="3">
    <location>
        <begin position="252"/>
        <end position="400"/>
    </location>
</feature>
<dbReference type="Pfam" id="PF00535">
    <property type="entry name" value="Glycos_transf_2"/>
    <property type="match status" value="1"/>
</dbReference>
<sequence>MLYSRIKDLVSIIITNYNHADYVSECLDSIKNQTYKNIEIIIVDDASTDNSMKIINNWIKKNEQNLSSKNSITCISLPRNSGFAGAVSIGFFLSKGEFIACQDSDDLSHPNRIEKQIDFLKKHPEIQIVGTNYSTFENDNFNPKPIKNWLKYGANNIKKLYSEGGHCVSHGTILFYGKLFDKFGGLTRKLKGAEDYEFITKLLSFGVDNLSDVLYYYRIHDEQRSHEFYDEKSLNIDLSNIRVLLVLDSMNIGGTETHVLTLASELLRLGIHVAILSDKGALYEDFEKLGCNIYNMNFPLSIIKSESNSLKYKNKIKNIIIKENVNIIHAHQSPSGSLCIDVAKELNIPCIFTVHGLYYQDIASTKLNNSTKIISVSEPVFDWLHEFNVQSIVIPNGIDFKNFYPKKSTYIREKFQISKNSFVVLYASRLAWGKVAVCENVIRVCRDLRNRENIDIYAFIIGNGPGFNNIKNTADRINSSFNKKFIYLMGETTNMIDFYSNCDCVVGTGRVALEALACGKPLIATGNQGYFGLLNKGNFEEAWKVYFGDHKSIKNNNAYFLYEDLKSICQNRESLESVGSDGYEWSKNIFDIKETTKNIIKLYKLAMKEVFYNKNIIYGG</sequence>
<dbReference type="InterPro" id="IPR028098">
    <property type="entry name" value="Glyco_trans_4-like_N"/>
</dbReference>
<dbReference type="Pfam" id="PF00534">
    <property type="entry name" value="Glycos_transf_1"/>
    <property type="match status" value="1"/>
</dbReference>
<dbReference type="Pfam" id="PF13439">
    <property type="entry name" value="Glyco_transf_4"/>
    <property type="match status" value="1"/>
</dbReference>
<gene>
    <name evidence="4" type="ORF">HBE96_22400</name>
</gene>
<evidence type="ECO:0000313" key="5">
    <source>
        <dbReference type="Proteomes" id="UP000537131"/>
    </source>
</evidence>
<reference evidence="4 5" key="2">
    <citation type="submission" date="2020-06" db="EMBL/GenBank/DDBJ databases">
        <title>Complete Genome Sequence of Clostridium muelleri sp. nov. P21T, an Acid-Alcohol Producing Acetogen Isolated from Old Hay.</title>
        <authorList>
            <person name="Duncan K.E."/>
            <person name="Tanner R.S."/>
        </authorList>
    </citation>
    <scope>NUCLEOTIDE SEQUENCE [LARGE SCALE GENOMIC DNA]</scope>
    <source>
        <strain evidence="4 5">P21</strain>
    </source>
</reference>
<dbReference type="InterPro" id="IPR001173">
    <property type="entry name" value="Glyco_trans_2-like"/>
</dbReference>
<dbReference type="CDD" id="cd00761">
    <property type="entry name" value="Glyco_tranf_GTA_type"/>
    <property type="match status" value="1"/>
</dbReference>
<dbReference type="Gene3D" id="3.40.50.2000">
    <property type="entry name" value="Glycogen Phosphorylase B"/>
    <property type="match status" value="2"/>
</dbReference>
<evidence type="ECO:0000259" key="3">
    <source>
        <dbReference type="Pfam" id="PF13439"/>
    </source>
</evidence>
<dbReference type="SUPFAM" id="SSF53448">
    <property type="entry name" value="Nucleotide-diphospho-sugar transferases"/>
    <property type="match status" value="1"/>
</dbReference>
<name>A0A7Y0EKZ0_9CLOT</name>
<dbReference type="InterPro" id="IPR001296">
    <property type="entry name" value="Glyco_trans_1"/>
</dbReference>
<evidence type="ECO:0000313" key="4">
    <source>
        <dbReference type="EMBL" id="NMM65332.1"/>
    </source>
</evidence>
<evidence type="ECO:0000259" key="1">
    <source>
        <dbReference type="Pfam" id="PF00534"/>
    </source>
</evidence>
<feature type="domain" description="Glycosyl transferase family 1" evidence="1">
    <location>
        <begin position="411"/>
        <end position="554"/>
    </location>
</feature>
<dbReference type="InterPro" id="IPR029044">
    <property type="entry name" value="Nucleotide-diphossugar_trans"/>
</dbReference>
<dbReference type="PANTHER" id="PTHR22916:SF3">
    <property type="entry name" value="UDP-GLCNAC:BETAGAL BETA-1,3-N-ACETYLGLUCOSAMINYLTRANSFERASE-LIKE PROTEIN 1"/>
    <property type="match status" value="1"/>
</dbReference>
<protein>
    <submittedName>
        <fullName evidence="4">Glycosyltransferase</fullName>
    </submittedName>
</protein>
<keyword evidence="5" id="KW-1185">Reference proteome</keyword>
<dbReference type="GO" id="GO:0016758">
    <property type="term" value="F:hexosyltransferase activity"/>
    <property type="evidence" value="ECO:0007669"/>
    <property type="project" value="UniProtKB-ARBA"/>
</dbReference>
<feature type="domain" description="Glycosyltransferase 2-like" evidence="2">
    <location>
        <begin position="11"/>
        <end position="174"/>
    </location>
</feature>
<dbReference type="Proteomes" id="UP000537131">
    <property type="component" value="Unassembled WGS sequence"/>
</dbReference>
<keyword evidence="4" id="KW-0808">Transferase</keyword>
<dbReference type="RefSeq" id="WP_169299921.1">
    <property type="nucleotide sequence ID" value="NZ_JABBNI010000065.1"/>
</dbReference>
<dbReference type="AlphaFoldDB" id="A0A7Y0EKZ0"/>
<dbReference type="SUPFAM" id="SSF53756">
    <property type="entry name" value="UDP-Glycosyltransferase/glycogen phosphorylase"/>
    <property type="match status" value="1"/>
</dbReference>
<organism evidence="4 5">
    <name type="scientific">Clostridium muellerianum</name>
    <dbReference type="NCBI Taxonomy" id="2716538"/>
    <lineage>
        <taxon>Bacteria</taxon>
        <taxon>Bacillati</taxon>
        <taxon>Bacillota</taxon>
        <taxon>Clostridia</taxon>
        <taxon>Eubacteriales</taxon>
        <taxon>Clostridiaceae</taxon>
        <taxon>Clostridium</taxon>
    </lineage>
</organism>
<dbReference type="Gene3D" id="3.90.550.10">
    <property type="entry name" value="Spore Coat Polysaccharide Biosynthesis Protein SpsA, Chain A"/>
    <property type="match status" value="1"/>
</dbReference>
<dbReference type="EMBL" id="JABBNI010000065">
    <property type="protein sequence ID" value="NMM65332.1"/>
    <property type="molecule type" value="Genomic_DNA"/>
</dbReference>
<dbReference type="PANTHER" id="PTHR22916">
    <property type="entry name" value="GLYCOSYLTRANSFERASE"/>
    <property type="match status" value="1"/>
</dbReference>
<evidence type="ECO:0000259" key="2">
    <source>
        <dbReference type="Pfam" id="PF00535"/>
    </source>
</evidence>